<dbReference type="RefSeq" id="WP_350934479.1">
    <property type="nucleotide sequence ID" value="NZ_CP157762.1"/>
</dbReference>
<dbReference type="Gene3D" id="3.10.180.10">
    <property type="entry name" value="2,3-Dihydroxybiphenyl 1,2-Dioxygenase, domain 1"/>
    <property type="match status" value="1"/>
</dbReference>
<feature type="domain" description="VOC" evidence="1">
    <location>
        <begin position="2"/>
        <end position="122"/>
    </location>
</feature>
<dbReference type="EMBL" id="CP159342">
    <property type="protein sequence ID" value="XCH75204.1"/>
    <property type="molecule type" value="Genomic_DNA"/>
</dbReference>
<reference evidence="3" key="2">
    <citation type="submission" date="2024-06" db="EMBL/GenBank/DDBJ databases">
        <title>Micromonospora mangrovi CCTCC AA 2012012 genome sequences.</title>
        <authorList>
            <person name="Gao J."/>
        </authorList>
    </citation>
    <scope>NUCLEOTIDE SEQUENCE</scope>
    <source>
        <strain evidence="3">CCTCC AA 2012012</strain>
    </source>
</reference>
<dbReference type="EMBL" id="CP157762">
    <property type="protein sequence ID" value="XBP94505.1"/>
    <property type="molecule type" value="Genomic_DNA"/>
</dbReference>
<dbReference type="PANTHER" id="PTHR36437">
    <property type="entry name" value="GLYOXALASE/BLEOMYCIN RESISTANCE PROTEIN/DIOXYGENASE"/>
    <property type="match status" value="1"/>
</dbReference>
<proteinExistence type="predicted"/>
<dbReference type="SUPFAM" id="SSF54593">
    <property type="entry name" value="Glyoxalase/Bleomycin resistance protein/Dihydroxybiphenyl dioxygenase"/>
    <property type="match status" value="1"/>
</dbReference>
<name>A0AAU7MA75_9ACTN</name>
<dbReference type="InterPro" id="IPR037523">
    <property type="entry name" value="VOC_core"/>
</dbReference>
<dbReference type="PROSITE" id="PS51819">
    <property type="entry name" value="VOC"/>
    <property type="match status" value="1"/>
</dbReference>
<evidence type="ECO:0000313" key="3">
    <source>
        <dbReference type="EMBL" id="XCH75204.1"/>
    </source>
</evidence>
<gene>
    <name evidence="3" type="ORF">ABUL08_03580</name>
    <name evidence="2" type="ORF">VK199_03575</name>
</gene>
<accession>A0AAU7MA75</accession>
<dbReference type="InterPro" id="IPR004360">
    <property type="entry name" value="Glyas_Fos-R_dOase_dom"/>
</dbReference>
<dbReference type="Pfam" id="PF00903">
    <property type="entry name" value="Glyoxalase"/>
    <property type="match status" value="1"/>
</dbReference>
<evidence type="ECO:0000259" key="1">
    <source>
        <dbReference type="PROSITE" id="PS51819"/>
    </source>
</evidence>
<dbReference type="InterPro" id="IPR029068">
    <property type="entry name" value="Glyas_Bleomycin-R_OHBP_Dase"/>
</dbReference>
<protein>
    <submittedName>
        <fullName evidence="2">VOC family protein</fullName>
    </submittedName>
</protein>
<sequence length="124" mass="13494">MSVTHVRLVSVPVRDQDRARDFYVDTLGFDLVRDNPMGPGGRWVQVAPKGAATALTLVTWFPTMPPGSLKGLVLETDDLDGDVARLRARGVVFAEDGILTAPWGRYVTFDDPDGNGIVLQATRV</sequence>
<dbReference type="AlphaFoldDB" id="A0AAU7MA75"/>
<reference evidence="2" key="1">
    <citation type="submission" date="2024-01" db="EMBL/GenBank/DDBJ databases">
        <title>The genome sequence of Micromonospora mangrovi CCTCC AA 2012012.</title>
        <authorList>
            <person name="Gao J."/>
        </authorList>
    </citation>
    <scope>NUCLEOTIDE SEQUENCE</scope>
    <source>
        <strain evidence="2">CCTCC AA 2012012</strain>
    </source>
</reference>
<organism evidence="2">
    <name type="scientific">Micromonospora sp. CCTCC AA 2012012</name>
    <dbReference type="NCBI Taxonomy" id="3111921"/>
    <lineage>
        <taxon>Bacteria</taxon>
        <taxon>Bacillati</taxon>
        <taxon>Actinomycetota</taxon>
        <taxon>Actinomycetes</taxon>
        <taxon>Micromonosporales</taxon>
        <taxon>Micromonosporaceae</taxon>
        <taxon>Micromonospora</taxon>
    </lineage>
</organism>
<dbReference type="PANTHER" id="PTHR36437:SF2">
    <property type="entry name" value="GLYOXALASE_BLEOMYCIN RESISTANCE PROTEIN_DIOXYGENASE"/>
    <property type="match status" value="1"/>
</dbReference>
<evidence type="ECO:0000313" key="2">
    <source>
        <dbReference type="EMBL" id="XBP94505.1"/>
    </source>
</evidence>